<proteinExistence type="inferred from homology"/>
<evidence type="ECO:0000313" key="5">
    <source>
        <dbReference type="EMBL" id="QBA20583.1"/>
    </source>
</evidence>
<name>A0A411DJN9_CHRID</name>
<dbReference type="EMBL" id="CP035532">
    <property type="protein sequence ID" value="QBA20583.1"/>
    <property type="molecule type" value="Genomic_DNA"/>
</dbReference>
<evidence type="ECO:0000256" key="1">
    <source>
        <dbReference type="ARBA" id="ARBA00006739"/>
    </source>
</evidence>
<organism evidence="5">
    <name type="scientific">Chryseobacterium indologenes</name>
    <name type="common">Flavobacterium indologenes</name>
    <dbReference type="NCBI Taxonomy" id="253"/>
    <lineage>
        <taxon>Bacteria</taxon>
        <taxon>Pseudomonadati</taxon>
        <taxon>Bacteroidota</taxon>
        <taxon>Flavobacteriia</taxon>
        <taxon>Flavobacteriales</taxon>
        <taxon>Weeksellaceae</taxon>
        <taxon>Chryseobacterium group</taxon>
        <taxon>Chryseobacterium</taxon>
    </lineage>
</organism>
<accession>A0A411DJN9</accession>
<reference evidence="5" key="1">
    <citation type="submission" date="2019-01" db="EMBL/GenBank/DDBJ databases">
        <title>Whole Genome Sequencing for Putative Detection of Antimicrobial Resistance and Potential Virulence Factors in Chryseobacterium indologenes isolated from Nile Tilapia in Tanzania.</title>
        <authorList>
            <person name="Mwega E."/>
            <person name="Mutoloki S."/>
            <person name="Mugimba K."/>
            <person name="Colquhoun D."/>
            <person name="Mdegela R."/>
            <person name="Evensen O."/>
            <person name="Wasteson Y."/>
        </authorList>
    </citation>
    <scope>NUCLEOTIDE SEQUENCE [LARGE SCALE GENOMIC DNA]</scope>
    <source>
        <strain evidence="5">StR 01</strain>
    </source>
</reference>
<gene>
    <name evidence="5" type="ORF">EU348_05050</name>
</gene>
<evidence type="ECO:0000259" key="4">
    <source>
        <dbReference type="Pfam" id="PF00535"/>
    </source>
</evidence>
<dbReference type="PANTHER" id="PTHR43685">
    <property type="entry name" value="GLYCOSYLTRANSFERASE"/>
    <property type="match status" value="1"/>
</dbReference>
<dbReference type="SUPFAM" id="SSF53448">
    <property type="entry name" value="Nucleotide-diphospho-sugar transferases"/>
    <property type="match status" value="1"/>
</dbReference>
<dbReference type="Gene3D" id="3.90.550.10">
    <property type="entry name" value="Spore Coat Polysaccharide Biosynthesis Protein SpsA, Chain A"/>
    <property type="match status" value="1"/>
</dbReference>
<keyword evidence="3 5" id="KW-0808">Transferase</keyword>
<comment type="similarity">
    <text evidence="1">Belongs to the glycosyltransferase 2 family.</text>
</comment>
<dbReference type="Pfam" id="PF00535">
    <property type="entry name" value="Glycos_transf_2"/>
    <property type="match status" value="1"/>
</dbReference>
<evidence type="ECO:0000256" key="3">
    <source>
        <dbReference type="ARBA" id="ARBA00022679"/>
    </source>
</evidence>
<dbReference type="InterPro" id="IPR001173">
    <property type="entry name" value="Glyco_trans_2-like"/>
</dbReference>
<dbReference type="CDD" id="cd00761">
    <property type="entry name" value="Glyco_tranf_GTA_type"/>
    <property type="match status" value="1"/>
</dbReference>
<sequence length="282" mass="33222">MSLISIGISVYNTEKYIKYAIQSVLAQTHTDFELIIINDGSTDNTAKEIKKFQDKRIVFIDDKENKGLIFRLNQLVKLSKSEFFIRMDADDIMFPTRLEKQWEVLINTNADIIHSDAISINNQNEVLGYKKSVSVRNKKDVLKGCIPIHPSVAIKRDILFNNLYQQGFFQMEDMELWYRLVENYEFVNINEPLLYYREDSTKTSVKHKKMRKGLANFGQKYFSNDFIFRSKIIVASCFKYYIYTVLEFFNKESILLEKRYIKLSSSDCKKYQEILNKVSFNG</sequence>
<dbReference type="InterPro" id="IPR050834">
    <property type="entry name" value="Glycosyltransf_2"/>
</dbReference>
<dbReference type="AlphaFoldDB" id="A0A411DJN9"/>
<feature type="domain" description="Glycosyltransferase 2-like" evidence="4">
    <location>
        <begin position="5"/>
        <end position="128"/>
    </location>
</feature>
<dbReference type="PANTHER" id="PTHR43685:SF5">
    <property type="entry name" value="GLYCOSYLTRANSFERASE EPSE-RELATED"/>
    <property type="match status" value="1"/>
</dbReference>
<dbReference type="GO" id="GO:0016757">
    <property type="term" value="F:glycosyltransferase activity"/>
    <property type="evidence" value="ECO:0007669"/>
    <property type="project" value="UniProtKB-KW"/>
</dbReference>
<keyword evidence="2" id="KW-0328">Glycosyltransferase</keyword>
<evidence type="ECO:0000256" key="2">
    <source>
        <dbReference type="ARBA" id="ARBA00022676"/>
    </source>
</evidence>
<protein>
    <submittedName>
        <fullName evidence="5">Glycosyltransferase family 2 protein</fullName>
    </submittedName>
</protein>
<dbReference type="InterPro" id="IPR029044">
    <property type="entry name" value="Nucleotide-diphossugar_trans"/>
</dbReference>